<evidence type="ECO:0008006" key="3">
    <source>
        <dbReference type="Google" id="ProtNLM"/>
    </source>
</evidence>
<dbReference type="SUPFAM" id="SSF81301">
    <property type="entry name" value="Nucleotidyltransferase"/>
    <property type="match status" value="1"/>
</dbReference>
<organism evidence="1 2">
    <name type="scientific">Litoreibacter roseus</name>
    <dbReference type="NCBI Taxonomy" id="2601869"/>
    <lineage>
        <taxon>Bacteria</taxon>
        <taxon>Pseudomonadati</taxon>
        <taxon>Pseudomonadota</taxon>
        <taxon>Alphaproteobacteria</taxon>
        <taxon>Rhodobacterales</taxon>
        <taxon>Roseobacteraceae</taxon>
        <taxon>Litoreibacter</taxon>
    </lineage>
</organism>
<evidence type="ECO:0000313" key="1">
    <source>
        <dbReference type="EMBL" id="GFE66019.1"/>
    </source>
</evidence>
<dbReference type="Proteomes" id="UP000436822">
    <property type="component" value="Unassembled WGS sequence"/>
</dbReference>
<dbReference type="Pfam" id="PF04439">
    <property type="entry name" value="Adenyl_transf"/>
    <property type="match status" value="1"/>
</dbReference>
<dbReference type="AlphaFoldDB" id="A0A6N6JKR9"/>
<dbReference type="InterPro" id="IPR043519">
    <property type="entry name" value="NT_sf"/>
</dbReference>
<dbReference type="OrthoDB" id="7375008at2"/>
<accession>A0A6N6JKR9</accession>
<gene>
    <name evidence="1" type="ORF">KIN_30930</name>
</gene>
<evidence type="ECO:0000313" key="2">
    <source>
        <dbReference type="Proteomes" id="UP000436822"/>
    </source>
</evidence>
<name>A0A6N6JKR9_9RHOB</name>
<reference evidence="1 2" key="1">
    <citation type="submission" date="2019-12" db="EMBL/GenBank/DDBJ databases">
        <title>Litoreibacter badius sp. nov., a novel bacteriochlorophyll a-containing bacterium in the genus Litoreibacter.</title>
        <authorList>
            <person name="Kanamuro M."/>
            <person name="Takabe Y."/>
            <person name="Mori K."/>
            <person name="Takaichi S."/>
            <person name="Hanada S."/>
        </authorList>
    </citation>
    <scope>NUCLEOTIDE SEQUENCE [LARGE SCALE GENOMIC DNA]</scope>
    <source>
        <strain evidence="1 2">K6</strain>
    </source>
</reference>
<sequence>MIIGNVTAKLSNVPSLQALFMAGSHGKGTADAYSDLDFVAVADTENANALTGSFKNALEDLQPVIYWSARHGITSLANAVLHDWVRCDLFITSSDKLTHRAQDSVTPLFDPSRIYETLPATLPEATPNPQRINYIINEFIRVLGLTHVGLGRGELVMLTKGCAILRDLTCDLLLETCTLPDRGGVLHLKRLLTPDQMAILEALPYPGPNRTELIDAVVETSRVFFPLARDMAERAQIDWPEAFQAATLRHLSDNQNITISPR</sequence>
<dbReference type="EMBL" id="BLJE01000003">
    <property type="protein sequence ID" value="GFE66019.1"/>
    <property type="molecule type" value="Genomic_DNA"/>
</dbReference>
<dbReference type="InterPro" id="IPR007530">
    <property type="entry name" value="Aminoglycoside_adenylylTfrase"/>
</dbReference>
<keyword evidence="2" id="KW-1185">Reference proteome</keyword>
<dbReference type="Gene3D" id="3.30.460.10">
    <property type="entry name" value="Beta Polymerase, domain 2"/>
    <property type="match status" value="1"/>
</dbReference>
<protein>
    <recommendedName>
        <fullName evidence="3">Nucleotidyltransferase domain-containing protein</fullName>
    </recommendedName>
</protein>
<proteinExistence type="predicted"/>
<comment type="caution">
    <text evidence="1">The sequence shown here is derived from an EMBL/GenBank/DDBJ whole genome shotgun (WGS) entry which is preliminary data.</text>
</comment>
<dbReference type="RefSeq" id="WP_159808642.1">
    <property type="nucleotide sequence ID" value="NZ_BLJE01000003.1"/>
</dbReference>